<dbReference type="RefSeq" id="WP_369209293.1">
    <property type="nucleotide sequence ID" value="NZ_JBFNXQ010000072.1"/>
</dbReference>
<reference evidence="2 3" key="1">
    <citation type="submission" date="2024-06" db="EMBL/GenBank/DDBJ databases">
        <title>Draft genome sequence of Geodermatophilus badlandi, a novel member of the Geodermatophilaceae isolated from badland sedimentary rocks in the Red desert, Wyoming, USA.</title>
        <authorList>
            <person name="Ben Tekaya S."/>
            <person name="Nouioui I."/>
            <person name="Flores G.M."/>
            <person name="Shaal M.N."/>
            <person name="Bredoire F."/>
            <person name="Basile F."/>
            <person name="Van Diepen L."/>
            <person name="Ward N.L."/>
        </authorList>
    </citation>
    <scope>NUCLEOTIDE SEQUENCE [LARGE SCALE GENOMIC DNA]</scope>
    <source>
        <strain evidence="2 3">WL48A</strain>
    </source>
</reference>
<dbReference type="EMBL" id="JBFNXQ010000072">
    <property type="protein sequence ID" value="MEX5720471.1"/>
    <property type="molecule type" value="Genomic_DNA"/>
</dbReference>
<evidence type="ECO:0000256" key="1">
    <source>
        <dbReference type="SAM" id="MobiDB-lite"/>
    </source>
</evidence>
<evidence type="ECO:0000313" key="3">
    <source>
        <dbReference type="Proteomes" id="UP001560045"/>
    </source>
</evidence>
<dbReference type="Proteomes" id="UP001560045">
    <property type="component" value="Unassembled WGS sequence"/>
</dbReference>
<evidence type="ECO:0008006" key="4">
    <source>
        <dbReference type="Google" id="ProtNLM"/>
    </source>
</evidence>
<feature type="compositionally biased region" description="Basic and acidic residues" evidence="1">
    <location>
        <begin position="27"/>
        <end position="39"/>
    </location>
</feature>
<protein>
    <recommendedName>
        <fullName evidence="4">MatE family transporter</fullName>
    </recommendedName>
</protein>
<sequence>MTEPESSGYNDSPATSDPNGDLVDGTPGHDRGDGGEKDTVTLTTDDEAQRDDLPIRGGNEAG</sequence>
<name>A0ABV3XL66_9ACTN</name>
<organism evidence="2 3">
    <name type="scientific">Geodermatophilus maliterrae</name>
    <dbReference type="NCBI Taxonomy" id="3162531"/>
    <lineage>
        <taxon>Bacteria</taxon>
        <taxon>Bacillati</taxon>
        <taxon>Actinomycetota</taxon>
        <taxon>Actinomycetes</taxon>
        <taxon>Geodermatophilales</taxon>
        <taxon>Geodermatophilaceae</taxon>
        <taxon>Geodermatophilus</taxon>
    </lineage>
</organism>
<feature type="compositionally biased region" description="Polar residues" evidence="1">
    <location>
        <begin position="1"/>
        <end position="18"/>
    </location>
</feature>
<keyword evidence="3" id="KW-1185">Reference proteome</keyword>
<accession>A0ABV3XL66</accession>
<evidence type="ECO:0000313" key="2">
    <source>
        <dbReference type="EMBL" id="MEX5720471.1"/>
    </source>
</evidence>
<gene>
    <name evidence="2" type="ORF">ABQ292_19070</name>
</gene>
<comment type="caution">
    <text evidence="2">The sequence shown here is derived from an EMBL/GenBank/DDBJ whole genome shotgun (WGS) entry which is preliminary data.</text>
</comment>
<feature type="region of interest" description="Disordered" evidence="1">
    <location>
        <begin position="1"/>
        <end position="62"/>
    </location>
</feature>
<proteinExistence type="predicted"/>